<keyword evidence="1" id="KW-0677">Repeat</keyword>
<protein>
    <submittedName>
        <fullName evidence="3">Hsp90 cochaperone</fullName>
    </submittedName>
</protein>
<dbReference type="SMART" id="SM00028">
    <property type="entry name" value="TPR"/>
    <property type="match status" value="3"/>
</dbReference>
<dbReference type="Gene3D" id="1.25.40.10">
    <property type="entry name" value="Tetratricopeptide repeat domain"/>
    <property type="match status" value="1"/>
</dbReference>
<reference evidence="3" key="1">
    <citation type="submission" date="2023-01" db="EMBL/GenBank/DDBJ databases">
        <title>Genome assembly of the deep-sea coral Lophelia pertusa.</title>
        <authorList>
            <person name="Herrera S."/>
            <person name="Cordes E."/>
        </authorList>
    </citation>
    <scope>NUCLEOTIDE SEQUENCE</scope>
    <source>
        <strain evidence="3">USNM1676648</strain>
        <tissue evidence="3">Polyp</tissue>
    </source>
</reference>
<accession>A0A9W9YYH3</accession>
<dbReference type="OrthoDB" id="1028014at2759"/>
<keyword evidence="2" id="KW-0802">TPR repeat</keyword>
<evidence type="ECO:0000313" key="4">
    <source>
        <dbReference type="Proteomes" id="UP001163046"/>
    </source>
</evidence>
<name>A0A9W9YYH3_9CNID</name>
<gene>
    <name evidence="3" type="primary">STI1</name>
    <name evidence="3" type="ORF">OS493_023090</name>
</gene>
<dbReference type="PANTHER" id="PTHR22904:SF523">
    <property type="entry name" value="STRESS-INDUCED-PHOSPHOPROTEIN 1"/>
    <property type="match status" value="1"/>
</dbReference>
<dbReference type="InterPro" id="IPR019734">
    <property type="entry name" value="TPR_rpt"/>
</dbReference>
<evidence type="ECO:0000256" key="1">
    <source>
        <dbReference type="ARBA" id="ARBA00022737"/>
    </source>
</evidence>
<dbReference type="InterPro" id="IPR011990">
    <property type="entry name" value="TPR-like_helical_dom_sf"/>
</dbReference>
<dbReference type="AlphaFoldDB" id="A0A9W9YYH3"/>
<dbReference type="Pfam" id="PF13181">
    <property type="entry name" value="TPR_8"/>
    <property type="match status" value="1"/>
</dbReference>
<evidence type="ECO:0000256" key="2">
    <source>
        <dbReference type="ARBA" id="ARBA00022803"/>
    </source>
</evidence>
<organism evidence="3 4">
    <name type="scientific">Desmophyllum pertusum</name>
    <dbReference type="NCBI Taxonomy" id="174260"/>
    <lineage>
        <taxon>Eukaryota</taxon>
        <taxon>Metazoa</taxon>
        <taxon>Cnidaria</taxon>
        <taxon>Anthozoa</taxon>
        <taxon>Hexacorallia</taxon>
        <taxon>Scleractinia</taxon>
        <taxon>Caryophylliina</taxon>
        <taxon>Caryophylliidae</taxon>
        <taxon>Desmophyllum</taxon>
    </lineage>
</organism>
<evidence type="ECO:0000313" key="3">
    <source>
        <dbReference type="EMBL" id="KAJ7371752.1"/>
    </source>
</evidence>
<keyword evidence="4" id="KW-1185">Reference proteome</keyword>
<proteinExistence type="predicted"/>
<sequence>MLQLLCELYFKEKSFNDCLCTGRKLKNTYKGEKNETKATQWKKWGNELHKESKYDLMAEYYTLALEFTPTSKSETVTAVLSNRCLALINLKKFNEALADAEKCTKIRPKWFRGHSRLGTCLLHLKRNKDALQAFCKAHTCAVNDKEKQTTAQEVISTAMNIEGGESQITCPLSPQVLQFLVKEACEKNEWKKLRFLYLGTAASKTSRGLATECHASCVPLDLLIESDVNNLHKLVTVLLEHGLRRQDYEVVPKLHFWLQWKR</sequence>
<dbReference type="Proteomes" id="UP001163046">
    <property type="component" value="Unassembled WGS sequence"/>
</dbReference>
<dbReference type="SUPFAM" id="SSF48452">
    <property type="entry name" value="TPR-like"/>
    <property type="match status" value="1"/>
</dbReference>
<comment type="caution">
    <text evidence="3">The sequence shown here is derived from an EMBL/GenBank/DDBJ whole genome shotgun (WGS) entry which is preliminary data.</text>
</comment>
<dbReference type="EMBL" id="MU826842">
    <property type="protein sequence ID" value="KAJ7371752.1"/>
    <property type="molecule type" value="Genomic_DNA"/>
</dbReference>
<dbReference type="GO" id="GO:0051879">
    <property type="term" value="F:Hsp90 protein binding"/>
    <property type="evidence" value="ECO:0007669"/>
    <property type="project" value="TreeGrafter"/>
</dbReference>
<dbReference type="PANTHER" id="PTHR22904">
    <property type="entry name" value="TPR REPEAT CONTAINING PROTEIN"/>
    <property type="match status" value="1"/>
</dbReference>